<feature type="region of interest" description="Disordered" evidence="1">
    <location>
        <begin position="326"/>
        <end position="355"/>
    </location>
</feature>
<feature type="transmembrane region" description="Helical" evidence="2">
    <location>
        <begin position="157"/>
        <end position="178"/>
    </location>
</feature>
<dbReference type="Pfam" id="PF20152">
    <property type="entry name" value="DUF6534"/>
    <property type="match status" value="1"/>
</dbReference>
<organism evidence="4 5">
    <name type="scientific">Phanerochaete sordida</name>
    <dbReference type="NCBI Taxonomy" id="48140"/>
    <lineage>
        <taxon>Eukaryota</taxon>
        <taxon>Fungi</taxon>
        <taxon>Dikarya</taxon>
        <taxon>Basidiomycota</taxon>
        <taxon>Agaricomycotina</taxon>
        <taxon>Agaricomycetes</taxon>
        <taxon>Polyporales</taxon>
        <taxon>Phanerochaetaceae</taxon>
        <taxon>Phanerochaete</taxon>
    </lineage>
</organism>
<sequence>MSKGDIRSTLGSIALGGLVCLFLSGIVAMQVYLYLRVYKKDRFYIKGVVFLVWGMDFAHTLMVCIANWMYLIEGFGDVADTDHINWSIGVTVALTALVTFVVHCFFTHRIHIVSKGNNLLTYPLATLALFRLIAALVSTSEMIRLQSYSAFVTDYGYVFTMGLGSAVALDVFITMGLCHYLRQSKSGFSSMNDIIDSLVLYTVETGLVTCVTTIVSLICWVAMPHNLIFLGLHFTISKLYANSLMATLNSRAQLRARSQSSSNSDGREFSLPVMLSAARTGRSAARRSERVDPTSTRTVEISVQKTVHHEVDGELATDVNLKGARFGERSGQHDTDDHSSSDMQSERGKGFLGSL</sequence>
<proteinExistence type="predicted"/>
<dbReference type="PANTHER" id="PTHR40465:SF1">
    <property type="entry name" value="DUF6534 DOMAIN-CONTAINING PROTEIN"/>
    <property type="match status" value="1"/>
</dbReference>
<name>A0A9P3LE46_9APHY</name>
<feature type="transmembrane region" description="Helical" evidence="2">
    <location>
        <begin position="47"/>
        <end position="72"/>
    </location>
</feature>
<dbReference type="Proteomes" id="UP000703269">
    <property type="component" value="Unassembled WGS sequence"/>
</dbReference>
<keyword evidence="2" id="KW-0812">Transmembrane</keyword>
<evidence type="ECO:0000313" key="5">
    <source>
        <dbReference type="Proteomes" id="UP000703269"/>
    </source>
</evidence>
<comment type="caution">
    <text evidence="4">The sequence shown here is derived from an EMBL/GenBank/DDBJ whole genome shotgun (WGS) entry which is preliminary data.</text>
</comment>
<protein>
    <recommendedName>
        <fullName evidence="3">DUF6534 domain-containing protein</fullName>
    </recommendedName>
</protein>
<gene>
    <name evidence="4" type="ORF">PsYK624_080510</name>
</gene>
<dbReference type="OrthoDB" id="3206554at2759"/>
<evidence type="ECO:0000256" key="2">
    <source>
        <dbReference type="SAM" id="Phobius"/>
    </source>
</evidence>
<dbReference type="EMBL" id="BPQB01000023">
    <property type="protein sequence ID" value="GJE91900.1"/>
    <property type="molecule type" value="Genomic_DNA"/>
</dbReference>
<feature type="compositionally biased region" description="Basic and acidic residues" evidence="1">
    <location>
        <begin position="326"/>
        <end position="349"/>
    </location>
</feature>
<feature type="domain" description="DUF6534" evidence="3">
    <location>
        <begin position="166"/>
        <end position="252"/>
    </location>
</feature>
<feature type="transmembrane region" description="Helical" evidence="2">
    <location>
        <begin position="12"/>
        <end position="35"/>
    </location>
</feature>
<feature type="transmembrane region" description="Helical" evidence="2">
    <location>
        <begin position="198"/>
        <end position="223"/>
    </location>
</feature>
<keyword evidence="5" id="KW-1185">Reference proteome</keyword>
<feature type="transmembrane region" description="Helical" evidence="2">
    <location>
        <begin position="119"/>
        <end position="137"/>
    </location>
</feature>
<feature type="transmembrane region" description="Helical" evidence="2">
    <location>
        <begin position="84"/>
        <end position="107"/>
    </location>
</feature>
<keyword evidence="2" id="KW-0472">Membrane</keyword>
<reference evidence="4 5" key="1">
    <citation type="submission" date="2021-08" db="EMBL/GenBank/DDBJ databases">
        <title>Draft Genome Sequence of Phanerochaete sordida strain YK-624.</title>
        <authorList>
            <person name="Mori T."/>
            <person name="Dohra H."/>
            <person name="Suzuki T."/>
            <person name="Kawagishi H."/>
            <person name="Hirai H."/>
        </authorList>
    </citation>
    <scope>NUCLEOTIDE SEQUENCE [LARGE SCALE GENOMIC DNA]</scope>
    <source>
        <strain evidence="4 5">YK-624</strain>
    </source>
</reference>
<evidence type="ECO:0000256" key="1">
    <source>
        <dbReference type="SAM" id="MobiDB-lite"/>
    </source>
</evidence>
<dbReference type="AlphaFoldDB" id="A0A9P3LE46"/>
<evidence type="ECO:0000313" key="4">
    <source>
        <dbReference type="EMBL" id="GJE91900.1"/>
    </source>
</evidence>
<dbReference type="InterPro" id="IPR045339">
    <property type="entry name" value="DUF6534"/>
</dbReference>
<dbReference type="PANTHER" id="PTHR40465">
    <property type="entry name" value="CHROMOSOME 1, WHOLE GENOME SHOTGUN SEQUENCE"/>
    <property type="match status" value="1"/>
</dbReference>
<accession>A0A9P3LE46</accession>
<keyword evidence="2" id="KW-1133">Transmembrane helix</keyword>
<evidence type="ECO:0000259" key="3">
    <source>
        <dbReference type="Pfam" id="PF20152"/>
    </source>
</evidence>